<dbReference type="AlphaFoldDB" id="A0A7J8DA27"/>
<evidence type="ECO:0000256" key="3">
    <source>
        <dbReference type="ARBA" id="ARBA00006991"/>
    </source>
</evidence>
<dbReference type="Gene3D" id="6.10.140.140">
    <property type="match status" value="1"/>
</dbReference>
<keyword evidence="18" id="KW-1185">Reference proteome</keyword>
<feature type="domain" description="C2H2-type" evidence="15">
    <location>
        <begin position="483"/>
        <end position="510"/>
    </location>
</feature>
<dbReference type="PANTHER" id="PTHR24408">
    <property type="entry name" value="ZINC FINGER PROTEIN"/>
    <property type="match status" value="1"/>
</dbReference>
<keyword evidence="7" id="KW-0862">Zinc</keyword>
<feature type="compositionally biased region" description="Basic and acidic residues" evidence="14">
    <location>
        <begin position="229"/>
        <end position="240"/>
    </location>
</feature>
<name>A0A7J8DA27_ROUAE</name>
<evidence type="ECO:0000256" key="1">
    <source>
        <dbReference type="ARBA" id="ARBA00003767"/>
    </source>
</evidence>
<dbReference type="FunFam" id="3.30.160.60:FF:002002">
    <property type="entry name" value="Zinc finger protein 786"/>
    <property type="match status" value="1"/>
</dbReference>
<keyword evidence="5" id="KW-0677">Repeat</keyword>
<reference evidence="17 18" key="1">
    <citation type="journal article" date="2020" name="Nature">
        <title>Six reference-quality genomes reveal evolution of bat adaptations.</title>
        <authorList>
            <person name="Jebb D."/>
            <person name="Huang Z."/>
            <person name="Pippel M."/>
            <person name="Hughes G.M."/>
            <person name="Lavrichenko K."/>
            <person name="Devanna P."/>
            <person name="Winkler S."/>
            <person name="Jermiin L.S."/>
            <person name="Skirmuntt E.C."/>
            <person name="Katzourakis A."/>
            <person name="Burkitt-Gray L."/>
            <person name="Ray D.A."/>
            <person name="Sullivan K.A.M."/>
            <person name="Roscito J.G."/>
            <person name="Kirilenko B.M."/>
            <person name="Davalos L.M."/>
            <person name="Corthals A.P."/>
            <person name="Power M.L."/>
            <person name="Jones G."/>
            <person name="Ransome R.D."/>
            <person name="Dechmann D.K.N."/>
            <person name="Locatelli A.G."/>
            <person name="Puechmaille S.J."/>
            <person name="Fedrigo O."/>
            <person name="Jarvis E.D."/>
            <person name="Hiller M."/>
            <person name="Vernes S.C."/>
            <person name="Myers E.W."/>
            <person name="Teeling E.C."/>
        </authorList>
    </citation>
    <scope>NUCLEOTIDE SEQUENCE [LARGE SCALE GENOMIC DNA]</scope>
    <source>
        <strain evidence="17">MRouAeg1</strain>
        <tissue evidence="17">Muscle</tissue>
    </source>
</reference>
<dbReference type="FunFam" id="3.30.160.60:FF:001892">
    <property type="entry name" value="Zinc finger protein 786"/>
    <property type="match status" value="1"/>
</dbReference>
<feature type="region of interest" description="Disordered" evidence="14">
    <location>
        <begin position="187"/>
        <end position="210"/>
    </location>
</feature>
<gene>
    <name evidence="17" type="ORF">HJG63_021285</name>
</gene>
<keyword evidence="6 13" id="KW-0863">Zinc-finger</keyword>
<sequence length="644" mass="72627">MAKHLNKAECGPGQPRRGPNLGPGPPGLPLTFEDIAIYFSEQEWQNLEAWQKELYRNVMRANYEILVSLDDGLPKPELISHIEQGRELFRNLGETQKSGNIICSSADLHFDSVIEGQQFWGSQQAVCSGEPRCHFQVDPLSHCPSEPLLGKSEDVSFRLDQDVTLGEPHQHDLRALIPAVHCSREPTQRGVLSPRAPGLPSIPETPSGEGAPHPCPVCGESFWKKNHLEKHQRSHPKDQPRGAWKKFSKQADLQPQRGQRHFRCPECGRSFCLKWCLLRHLAAHSGKSPLQCPECDMCFHHKQTLLSHHRLHKRERPPQYPICDKSFLPKNSRQAQQGQPSVGRPVFCREGSGAVTVKAELSSVRSGEKPGTCPAGGEHCHLRRGEEALQRCPPGGRPFSCTEYDVCFCTKAKLASHSKGHAGEKPFPCLECDRSFGPGGSPRVQQRVHSGERPFPCPDCDRRFRLKGQLLSHRRLHTGERPFQCPECDKSYRVKADLKAHQLLHRAEMPFPCACGKGFAKRSKLVEHIRTHTGEKPFQCPTCDKRFRLKAQLLSHQGLHTGERPFRCPECDKNFREKGHMLRHQRIHRPERPFACGDCGKGFIYKSKLAEHTRVHAKPRGAATGPDAQKRLSQLFAMIEADWS</sequence>
<dbReference type="InterPro" id="IPR036236">
    <property type="entry name" value="Znf_C2H2_sf"/>
</dbReference>
<dbReference type="EMBL" id="JACASE010000013">
    <property type="protein sequence ID" value="KAF6419782.1"/>
    <property type="molecule type" value="Genomic_DNA"/>
</dbReference>
<dbReference type="Gene3D" id="3.30.160.60">
    <property type="entry name" value="Classic Zinc Finger"/>
    <property type="match status" value="11"/>
</dbReference>
<dbReference type="Pfam" id="PF00096">
    <property type="entry name" value="zf-C2H2"/>
    <property type="match status" value="7"/>
</dbReference>
<evidence type="ECO:0000256" key="5">
    <source>
        <dbReference type="ARBA" id="ARBA00022737"/>
    </source>
</evidence>
<evidence type="ECO:0000256" key="7">
    <source>
        <dbReference type="ARBA" id="ARBA00022833"/>
    </source>
</evidence>
<dbReference type="InterPro" id="IPR036051">
    <property type="entry name" value="KRAB_dom_sf"/>
</dbReference>
<evidence type="ECO:0000256" key="2">
    <source>
        <dbReference type="ARBA" id="ARBA00004123"/>
    </source>
</evidence>
<comment type="function">
    <text evidence="1">May be involved in transcriptional regulation.</text>
</comment>
<dbReference type="GO" id="GO:0005634">
    <property type="term" value="C:nucleus"/>
    <property type="evidence" value="ECO:0007669"/>
    <property type="project" value="UniProtKB-SubCell"/>
</dbReference>
<dbReference type="CDD" id="cd07765">
    <property type="entry name" value="KRAB_A-box"/>
    <property type="match status" value="1"/>
</dbReference>
<feature type="domain" description="C2H2-type" evidence="15">
    <location>
        <begin position="262"/>
        <end position="289"/>
    </location>
</feature>
<dbReference type="PANTHER" id="PTHR24408:SF34">
    <property type="entry name" value="ZINC FINGER PROTEIN 672-RELATED"/>
    <property type="match status" value="1"/>
</dbReference>
<dbReference type="SUPFAM" id="SSF109640">
    <property type="entry name" value="KRAB domain (Kruppel-associated box)"/>
    <property type="match status" value="1"/>
</dbReference>
<proteinExistence type="inferred from homology"/>
<keyword evidence="8" id="KW-0805">Transcription regulation</keyword>
<evidence type="ECO:0000313" key="18">
    <source>
        <dbReference type="Proteomes" id="UP000593571"/>
    </source>
</evidence>
<feature type="domain" description="KRAB" evidence="16">
    <location>
        <begin position="30"/>
        <end position="101"/>
    </location>
</feature>
<dbReference type="SMART" id="SM00355">
    <property type="entry name" value="ZnF_C2H2"/>
    <property type="match status" value="10"/>
</dbReference>
<comment type="similarity">
    <text evidence="3">Belongs to the krueppel C2H2-type zinc-finger protein family.</text>
</comment>
<dbReference type="SUPFAM" id="SSF57667">
    <property type="entry name" value="beta-beta-alpha zinc fingers"/>
    <property type="match status" value="8"/>
</dbReference>
<keyword evidence="10" id="KW-0804">Transcription</keyword>
<evidence type="ECO:0000256" key="8">
    <source>
        <dbReference type="ARBA" id="ARBA00023015"/>
    </source>
</evidence>
<dbReference type="FunFam" id="3.30.160.60:FF:001385">
    <property type="entry name" value="zinc finger protein 774"/>
    <property type="match status" value="1"/>
</dbReference>
<dbReference type="InterPro" id="IPR001909">
    <property type="entry name" value="KRAB"/>
</dbReference>
<evidence type="ECO:0000259" key="16">
    <source>
        <dbReference type="PROSITE" id="PS50805"/>
    </source>
</evidence>
<dbReference type="GO" id="GO:0000981">
    <property type="term" value="F:DNA-binding transcription factor activity, RNA polymerase II-specific"/>
    <property type="evidence" value="ECO:0007669"/>
    <property type="project" value="TreeGrafter"/>
</dbReference>
<dbReference type="GO" id="GO:0043565">
    <property type="term" value="F:sequence-specific DNA binding"/>
    <property type="evidence" value="ECO:0007669"/>
    <property type="project" value="TreeGrafter"/>
</dbReference>
<evidence type="ECO:0000259" key="15">
    <source>
        <dbReference type="PROSITE" id="PS50157"/>
    </source>
</evidence>
<dbReference type="SMART" id="SM00349">
    <property type="entry name" value="KRAB"/>
    <property type="match status" value="1"/>
</dbReference>
<dbReference type="Proteomes" id="UP000593571">
    <property type="component" value="Unassembled WGS sequence"/>
</dbReference>
<keyword evidence="4" id="KW-0479">Metal-binding</keyword>
<organism evidence="17 18">
    <name type="scientific">Rousettus aegyptiacus</name>
    <name type="common">Egyptian fruit bat</name>
    <name type="synonym">Pteropus aegyptiacus</name>
    <dbReference type="NCBI Taxonomy" id="9407"/>
    <lineage>
        <taxon>Eukaryota</taxon>
        <taxon>Metazoa</taxon>
        <taxon>Chordata</taxon>
        <taxon>Craniata</taxon>
        <taxon>Vertebrata</taxon>
        <taxon>Euteleostomi</taxon>
        <taxon>Mammalia</taxon>
        <taxon>Eutheria</taxon>
        <taxon>Laurasiatheria</taxon>
        <taxon>Chiroptera</taxon>
        <taxon>Yinpterochiroptera</taxon>
        <taxon>Pteropodoidea</taxon>
        <taxon>Pteropodidae</taxon>
        <taxon>Rousettinae</taxon>
        <taxon>Rousettus</taxon>
    </lineage>
</organism>
<dbReference type="FunFam" id="3.30.160.60:FF:000100">
    <property type="entry name" value="Zinc finger 45-like"/>
    <property type="match status" value="1"/>
</dbReference>
<dbReference type="FunFam" id="3.30.160.60:FF:000145">
    <property type="entry name" value="Zinc finger protein 574"/>
    <property type="match status" value="1"/>
</dbReference>
<dbReference type="GO" id="GO:0008270">
    <property type="term" value="F:zinc ion binding"/>
    <property type="evidence" value="ECO:0007669"/>
    <property type="project" value="UniProtKB-KW"/>
</dbReference>
<dbReference type="PROSITE" id="PS50157">
    <property type="entry name" value="ZINC_FINGER_C2H2_2"/>
    <property type="match status" value="11"/>
</dbReference>
<evidence type="ECO:0000256" key="12">
    <source>
        <dbReference type="ARBA" id="ARBA00069085"/>
    </source>
</evidence>
<comment type="subcellular location">
    <subcellularLocation>
        <location evidence="2">Nucleus</location>
    </subcellularLocation>
</comment>
<dbReference type="FunFam" id="3.30.160.60:FF:000562">
    <property type="entry name" value="Zinc finger protein 786"/>
    <property type="match status" value="1"/>
</dbReference>
<dbReference type="FunFam" id="3.30.160.60:FF:000151">
    <property type="entry name" value="Zinc finger and SCAN domain-containing 21"/>
    <property type="match status" value="1"/>
</dbReference>
<dbReference type="InterPro" id="IPR013087">
    <property type="entry name" value="Znf_C2H2_type"/>
</dbReference>
<evidence type="ECO:0000256" key="10">
    <source>
        <dbReference type="ARBA" id="ARBA00023163"/>
    </source>
</evidence>
<dbReference type="Pfam" id="PF01352">
    <property type="entry name" value="KRAB"/>
    <property type="match status" value="1"/>
</dbReference>
<feature type="region of interest" description="Disordered" evidence="14">
    <location>
        <begin position="228"/>
        <end position="259"/>
    </location>
</feature>
<evidence type="ECO:0000256" key="4">
    <source>
        <dbReference type="ARBA" id="ARBA00022723"/>
    </source>
</evidence>
<keyword evidence="11" id="KW-0539">Nucleus</keyword>
<feature type="domain" description="C2H2-type" evidence="15">
    <location>
        <begin position="566"/>
        <end position="593"/>
    </location>
</feature>
<accession>A0A7J8DA27</accession>
<evidence type="ECO:0000313" key="17">
    <source>
        <dbReference type="EMBL" id="KAF6419782.1"/>
    </source>
</evidence>
<comment type="caution">
    <text evidence="17">The sequence shown here is derived from an EMBL/GenBank/DDBJ whole genome shotgun (WGS) entry which is preliminary data.</text>
</comment>
<evidence type="ECO:0000256" key="14">
    <source>
        <dbReference type="SAM" id="MobiDB-lite"/>
    </source>
</evidence>
<dbReference type="PROSITE" id="PS50805">
    <property type="entry name" value="KRAB"/>
    <property type="match status" value="1"/>
</dbReference>
<protein>
    <recommendedName>
        <fullName evidence="12">Zinc finger protein 786</fullName>
    </recommendedName>
</protein>
<keyword evidence="9" id="KW-0238">DNA-binding</keyword>
<feature type="domain" description="C2H2-type" evidence="15">
    <location>
        <begin position="538"/>
        <end position="565"/>
    </location>
</feature>
<feature type="domain" description="C2H2-type" evidence="15">
    <location>
        <begin position="594"/>
        <end position="621"/>
    </location>
</feature>
<evidence type="ECO:0000256" key="11">
    <source>
        <dbReference type="ARBA" id="ARBA00023242"/>
    </source>
</evidence>
<evidence type="ECO:0000256" key="6">
    <source>
        <dbReference type="ARBA" id="ARBA00022771"/>
    </source>
</evidence>
<dbReference type="PROSITE" id="PS00028">
    <property type="entry name" value="ZINC_FINGER_C2H2_1"/>
    <property type="match status" value="8"/>
</dbReference>
<evidence type="ECO:0000256" key="9">
    <source>
        <dbReference type="ARBA" id="ARBA00023125"/>
    </source>
</evidence>
<feature type="domain" description="C2H2-type" evidence="15">
    <location>
        <begin position="399"/>
        <end position="426"/>
    </location>
</feature>
<feature type="domain" description="C2H2-type" evidence="15">
    <location>
        <begin position="511"/>
        <end position="537"/>
    </location>
</feature>
<feature type="domain" description="C2H2-type" evidence="15">
    <location>
        <begin position="427"/>
        <end position="454"/>
    </location>
</feature>
<feature type="domain" description="C2H2-type" evidence="15">
    <location>
        <begin position="213"/>
        <end position="240"/>
    </location>
</feature>
<evidence type="ECO:0000256" key="13">
    <source>
        <dbReference type="PROSITE-ProRule" id="PRU00042"/>
    </source>
</evidence>
<feature type="domain" description="C2H2-type" evidence="15">
    <location>
        <begin position="290"/>
        <end position="317"/>
    </location>
</feature>
<feature type="compositionally biased region" description="Low complexity" evidence="14">
    <location>
        <begin position="11"/>
        <end position="20"/>
    </location>
</feature>
<feature type="region of interest" description="Disordered" evidence="14">
    <location>
        <begin position="1"/>
        <end position="25"/>
    </location>
</feature>
<feature type="domain" description="C2H2-type" evidence="15">
    <location>
        <begin position="455"/>
        <end position="482"/>
    </location>
</feature>
<dbReference type="FunFam" id="3.30.160.60:FF:000180">
    <property type="entry name" value="Zinc finger protein 689"/>
    <property type="match status" value="1"/>
</dbReference>